<dbReference type="InterPro" id="IPR036390">
    <property type="entry name" value="WH_DNA-bd_sf"/>
</dbReference>
<dbReference type="EMBL" id="CP034412">
    <property type="protein sequence ID" value="QCY46883.1"/>
    <property type="molecule type" value="Genomic_DNA"/>
</dbReference>
<protein>
    <recommendedName>
        <fullName evidence="1">HTH marR-type domain-containing protein</fullName>
    </recommendedName>
</protein>
<name>A0A5B7WUZ2_9MICC</name>
<dbReference type="Gene3D" id="1.10.10.10">
    <property type="entry name" value="Winged helix-like DNA-binding domain superfamily/Winged helix DNA-binding domain"/>
    <property type="match status" value="1"/>
</dbReference>
<dbReference type="GO" id="GO:0006950">
    <property type="term" value="P:response to stress"/>
    <property type="evidence" value="ECO:0007669"/>
    <property type="project" value="TreeGrafter"/>
</dbReference>
<proteinExistence type="predicted"/>
<accession>A0A5B7WUZ2</accession>
<dbReference type="SUPFAM" id="SSF46785">
    <property type="entry name" value="Winged helix' DNA-binding domain"/>
    <property type="match status" value="1"/>
</dbReference>
<dbReference type="PANTHER" id="PTHR33164">
    <property type="entry name" value="TRANSCRIPTIONAL REGULATOR, MARR FAMILY"/>
    <property type="match status" value="1"/>
</dbReference>
<keyword evidence="3" id="KW-1185">Reference proteome</keyword>
<dbReference type="GO" id="GO:0003700">
    <property type="term" value="F:DNA-binding transcription factor activity"/>
    <property type="evidence" value="ECO:0007669"/>
    <property type="project" value="InterPro"/>
</dbReference>
<dbReference type="PANTHER" id="PTHR33164:SF43">
    <property type="entry name" value="HTH-TYPE TRANSCRIPTIONAL REPRESSOR YETL"/>
    <property type="match status" value="1"/>
</dbReference>
<reference evidence="2 3" key="1">
    <citation type="submission" date="2018-12" db="EMBL/GenBank/DDBJ databases">
        <title>Complete Genome Sequence of Glutamicibacter creatinolyticus strain LGCM259,isolated from an abscess of a 12-year-old mare in Italy.</title>
        <authorList>
            <person name="Santos R.G."/>
            <person name="Silva A.L."/>
            <person name="Seyffert N."/>
            <person name="Castro T.L.P."/>
            <person name="Attili A.R."/>
            <person name="Rifici C."/>
            <person name="Mazzullo G."/>
            <person name="Brenig B."/>
            <person name="Venanzi F."/>
            <person name="Azevedo V."/>
        </authorList>
    </citation>
    <scope>NUCLEOTIDE SEQUENCE [LARGE SCALE GENOMIC DNA]</scope>
    <source>
        <strain evidence="2 3">LGCM 259</strain>
    </source>
</reference>
<dbReference type="InterPro" id="IPR039422">
    <property type="entry name" value="MarR/SlyA-like"/>
</dbReference>
<evidence type="ECO:0000313" key="3">
    <source>
        <dbReference type="Proteomes" id="UP000307000"/>
    </source>
</evidence>
<sequence length="166" mass="18346">MRDSLMELSGNAATDALRIFHELVEHCDAADALARERLGLNFTDFRGLKILSEHPGSGPGDLARRLGISSAAATAVQDRLAAHGYITLTVHPRDRRRNAIHVNDAVIDQAFYLTRQLMGEARTVIEQLPPPVSDELVQGLLQVSKRMRAALNSLPTPTYQQQRDEP</sequence>
<dbReference type="PROSITE" id="PS50995">
    <property type="entry name" value="HTH_MARR_2"/>
    <property type="match status" value="1"/>
</dbReference>
<dbReference type="Pfam" id="PF01047">
    <property type="entry name" value="MarR"/>
    <property type="match status" value="1"/>
</dbReference>
<dbReference type="SMART" id="SM00347">
    <property type="entry name" value="HTH_MARR"/>
    <property type="match status" value="1"/>
</dbReference>
<dbReference type="InterPro" id="IPR000835">
    <property type="entry name" value="HTH_MarR-typ"/>
</dbReference>
<evidence type="ECO:0000259" key="1">
    <source>
        <dbReference type="PROSITE" id="PS50995"/>
    </source>
</evidence>
<feature type="domain" description="HTH marR-type" evidence="1">
    <location>
        <begin position="1"/>
        <end position="149"/>
    </location>
</feature>
<dbReference type="Proteomes" id="UP000307000">
    <property type="component" value="Chromosome"/>
</dbReference>
<gene>
    <name evidence="2" type="ORF">GcLGCM259_1142</name>
</gene>
<evidence type="ECO:0000313" key="2">
    <source>
        <dbReference type="EMBL" id="QCY46883.1"/>
    </source>
</evidence>
<dbReference type="InterPro" id="IPR036388">
    <property type="entry name" value="WH-like_DNA-bd_sf"/>
</dbReference>
<dbReference type="KEGG" id="gcr:GcLGCM259_1142"/>
<dbReference type="AlphaFoldDB" id="A0A5B7WUZ2"/>
<organism evidence="2 3">
    <name type="scientific">Glutamicibacter creatinolyticus</name>
    <dbReference type="NCBI Taxonomy" id="162496"/>
    <lineage>
        <taxon>Bacteria</taxon>
        <taxon>Bacillati</taxon>
        <taxon>Actinomycetota</taxon>
        <taxon>Actinomycetes</taxon>
        <taxon>Micrococcales</taxon>
        <taxon>Micrococcaceae</taxon>
        <taxon>Glutamicibacter</taxon>
    </lineage>
</organism>